<evidence type="ECO:0000313" key="9">
    <source>
        <dbReference type="EMBL" id="TDL81855.1"/>
    </source>
</evidence>
<evidence type="ECO:0000256" key="6">
    <source>
        <dbReference type="ARBA" id="ARBA00022833"/>
    </source>
</evidence>
<evidence type="ECO:0000259" key="8">
    <source>
        <dbReference type="SMART" id="SM00849"/>
    </source>
</evidence>
<keyword evidence="10" id="KW-1185">Reference proteome</keyword>
<dbReference type="OrthoDB" id="9802248at2"/>
<comment type="caution">
    <text evidence="9">The sequence shown here is derived from an EMBL/GenBank/DDBJ whole genome shotgun (WGS) entry which is preliminary data.</text>
</comment>
<evidence type="ECO:0000313" key="10">
    <source>
        <dbReference type="Proteomes" id="UP000295701"/>
    </source>
</evidence>
<keyword evidence="4 7" id="KW-0479">Metal-binding</keyword>
<proteinExistence type="inferred from homology"/>
<evidence type="ECO:0000256" key="4">
    <source>
        <dbReference type="ARBA" id="ARBA00022723"/>
    </source>
</evidence>
<dbReference type="GO" id="GO:0046872">
    <property type="term" value="F:metal ion binding"/>
    <property type="evidence" value="ECO:0007669"/>
    <property type="project" value="UniProtKB-KW"/>
</dbReference>
<dbReference type="Gene3D" id="3.60.15.10">
    <property type="entry name" value="Ribonuclease Z/Hydroxyacylglutathione hydrolase-like"/>
    <property type="match status" value="1"/>
</dbReference>
<organism evidence="9 10">
    <name type="scientific">Palleronia sediminis</name>
    <dbReference type="NCBI Taxonomy" id="2547833"/>
    <lineage>
        <taxon>Bacteria</taxon>
        <taxon>Pseudomonadati</taxon>
        <taxon>Pseudomonadota</taxon>
        <taxon>Alphaproteobacteria</taxon>
        <taxon>Rhodobacterales</taxon>
        <taxon>Roseobacteraceae</taxon>
        <taxon>Palleronia</taxon>
    </lineage>
</organism>
<name>A0A4R6AF97_9RHOB</name>
<feature type="binding site" evidence="7">
    <location>
        <position position="54"/>
    </location>
    <ligand>
        <name>Zn(2+)</name>
        <dbReference type="ChEBI" id="CHEBI:29105"/>
        <label>1</label>
    </ligand>
</feature>
<comment type="function">
    <text evidence="7">Thiolesterase that catalyzes the hydrolysis of S-D-lactoyl-glutathione to form glutathione and D-lactic acid.</text>
</comment>
<dbReference type="PANTHER" id="PTHR43705:SF1">
    <property type="entry name" value="HYDROXYACYLGLUTATHIONE HYDROLASE GLOB"/>
    <property type="match status" value="1"/>
</dbReference>
<gene>
    <name evidence="7 9" type="primary">gloB</name>
    <name evidence="9" type="ORF">E2L08_04155</name>
</gene>
<evidence type="ECO:0000256" key="1">
    <source>
        <dbReference type="ARBA" id="ARBA00001623"/>
    </source>
</evidence>
<evidence type="ECO:0000256" key="2">
    <source>
        <dbReference type="ARBA" id="ARBA00004963"/>
    </source>
</evidence>
<feature type="binding site" evidence="7">
    <location>
        <position position="59"/>
    </location>
    <ligand>
        <name>Zn(2+)</name>
        <dbReference type="ChEBI" id="CHEBI:29105"/>
        <label>2</label>
    </ligand>
</feature>
<dbReference type="InterPro" id="IPR036866">
    <property type="entry name" value="RibonucZ/Hydroxyglut_hydro"/>
</dbReference>
<comment type="cofactor">
    <cofactor evidence="7">
        <name>Zn(2+)</name>
        <dbReference type="ChEBI" id="CHEBI:29105"/>
    </cofactor>
    <text evidence="7">Binds 2 Zn(2+) ions per subunit.</text>
</comment>
<protein>
    <recommendedName>
        <fullName evidence="7">Hydroxyacylglutathione hydrolase</fullName>
        <ecNumber evidence="7">3.1.2.6</ecNumber>
    </recommendedName>
    <alternativeName>
        <fullName evidence="7">Glyoxalase II</fullName>
        <shortName evidence="7">Glx II</shortName>
    </alternativeName>
</protein>
<feature type="binding site" evidence="7">
    <location>
        <position position="170"/>
    </location>
    <ligand>
        <name>Zn(2+)</name>
        <dbReference type="ChEBI" id="CHEBI:29105"/>
        <label>2</label>
    </ligand>
</feature>
<dbReference type="InterPro" id="IPR050110">
    <property type="entry name" value="Glyoxalase_II_hydrolase"/>
</dbReference>
<dbReference type="InterPro" id="IPR017782">
    <property type="entry name" value="Hydroxyacylglutathione_Hdrlase"/>
</dbReference>
<reference evidence="9 10" key="1">
    <citation type="submission" date="2019-03" db="EMBL/GenBank/DDBJ databases">
        <title>Primorskyibacter sp. SS33 isolated from sediments.</title>
        <authorList>
            <person name="Xunke S."/>
        </authorList>
    </citation>
    <scope>NUCLEOTIDE SEQUENCE [LARGE SCALE GENOMIC DNA]</scope>
    <source>
        <strain evidence="9 10">SS33</strain>
    </source>
</reference>
<dbReference type="HAMAP" id="MF_01374">
    <property type="entry name" value="Glyoxalase_2"/>
    <property type="match status" value="1"/>
</dbReference>
<evidence type="ECO:0000256" key="3">
    <source>
        <dbReference type="ARBA" id="ARBA00006759"/>
    </source>
</evidence>
<feature type="binding site" evidence="7">
    <location>
        <position position="58"/>
    </location>
    <ligand>
        <name>Zn(2+)</name>
        <dbReference type="ChEBI" id="CHEBI:29105"/>
        <label>2</label>
    </ligand>
</feature>
<dbReference type="EMBL" id="SNAA01000003">
    <property type="protein sequence ID" value="TDL81855.1"/>
    <property type="molecule type" value="Genomic_DNA"/>
</dbReference>
<feature type="binding site" evidence="7">
    <location>
        <position position="132"/>
    </location>
    <ligand>
        <name>Zn(2+)</name>
        <dbReference type="ChEBI" id="CHEBI:29105"/>
        <label>2</label>
    </ligand>
</feature>
<dbReference type="EC" id="3.1.2.6" evidence="7"/>
<dbReference type="NCBIfam" id="TIGR03413">
    <property type="entry name" value="GSH_gloB"/>
    <property type="match status" value="1"/>
</dbReference>
<dbReference type="PANTHER" id="PTHR43705">
    <property type="entry name" value="HYDROXYACYLGLUTATHIONE HYDROLASE"/>
    <property type="match status" value="1"/>
</dbReference>
<sequence>MPIEIVTVPCRSDNYAFVIHDGSRAVLVDAPEARPILDVLTARGLDLGHVVLTHHHADHVEGLDGLRDAFPTLRVIGASADAHRLPPLDLGVEEGDTFDILGLEARVIDVSGHTVGHIAIHLPDARAVFTADSLMALGCGRVFEGTPEMMWTSLGKLAALPDDTTVYSGHEYTLTNARFALTIEPDNAALKRRAAEVERARDQDRATVPSSLAEEKATNPFLRAHLHEVKRAISMTGAADAEVFAEIRSRKDRF</sequence>
<dbReference type="InterPro" id="IPR032282">
    <property type="entry name" value="HAGH_C"/>
</dbReference>
<feature type="binding site" evidence="7">
    <location>
        <position position="132"/>
    </location>
    <ligand>
        <name>Zn(2+)</name>
        <dbReference type="ChEBI" id="CHEBI:29105"/>
        <label>1</label>
    </ligand>
</feature>
<keyword evidence="6 7" id="KW-0862">Zinc</keyword>
<dbReference type="GO" id="GO:0019243">
    <property type="term" value="P:methylglyoxal catabolic process to D-lactate via S-lactoyl-glutathione"/>
    <property type="evidence" value="ECO:0007669"/>
    <property type="project" value="UniProtKB-UniRule"/>
</dbReference>
<dbReference type="RefSeq" id="WP_133395805.1">
    <property type="nucleotide sequence ID" value="NZ_SNAA01000003.1"/>
</dbReference>
<evidence type="ECO:0000256" key="5">
    <source>
        <dbReference type="ARBA" id="ARBA00022801"/>
    </source>
</evidence>
<dbReference type="Proteomes" id="UP000295701">
    <property type="component" value="Unassembled WGS sequence"/>
</dbReference>
<comment type="catalytic activity">
    <reaction evidence="1 7">
        <text>an S-(2-hydroxyacyl)glutathione + H2O = a 2-hydroxy carboxylate + glutathione + H(+)</text>
        <dbReference type="Rhea" id="RHEA:21864"/>
        <dbReference type="ChEBI" id="CHEBI:15377"/>
        <dbReference type="ChEBI" id="CHEBI:15378"/>
        <dbReference type="ChEBI" id="CHEBI:57925"/>
        <dbReference type="ChEBI" id="CHEBI:58896"/>
        <dbReference type="ChEBI" id="CHEBI:71261"/>
        <dbReference type="EC" id="3.1.2.6"/>
    </reaction>
</comment>
<feature type="domain" description="Metallo-beta-lactamase" evidence="8">
    <location>
        <begin position="13"/>
        <end position="170"/>
    </location>
</feature>
<keyword evidence="5 7" id="KW-0378">Hydrolase</keyword>
<comment type="subunit">
    <text evidence="7">Monomer.</text>
</comment>
<dbReference type="GO" id="GO:0004416">
    <property type="term" value="F:hydroxyacylglutathione hydrolase activity"/>
    <property type="evidence" value="ECO:0007669"/>
    <property type="project" value="UniProtKB-UniRule"/>
</dbReference>
<dbReference type="Pfam" id="PF00753">
    <property type="entry name" value="Lactamase_B"/>
    <property type="match status" value="1"/>
</dbReference>
<dbReference type="CDD" id="cd07723">
    <property type="entry name" value="hydroxyacylglutathione_hydrolase_MBL-fold"/>
    <property type="match status" value="1"/>
</dbReference>
<dbReference type="PIRSF" id="PIRSF005457">
    <property type="entry name" value="Glx"/>
    <property type="match status" value="1"/>
</dbReference>
<accession>A0A4R6AF97</accession>
<dbReference type="UniPathway" id="UPA00619">
    <property type="reaction ID" value="UER00676"/>
</dbReference>
<feature type="binding site" evidence="7">
    <location>
        <position position="56"/>
    </location>
    <ligand>
        <name>Zn(2+)</name>
        <dbReference type="ChEBI" id="CHEBI:29105"/>
        <label>1</label>
    </ligand>
</feature>
<dbReference type="Pfam" id="PF16123">
    <property type="entry name" value="HAGH_C"/>
    <property type="match status" value="1"/>
</dbReference>
<comment type="similarity">
    <text evidence="3 7">Belongs to the metallo-beta-lactamase superfamily. Glyoxalase II family.</text>
</comment>
<evidence type="ECO:0000256" key="7">
    <source>
        <dbReference type="HAMAP-Rule" id="MF_01374"/>
    </source>
</evidence>
<comment type="pathway">
    <text evidence="2 7">Secondary metabolite metabolism; methylglyoxal degradation; (R)-lactate from methylglyoxal: step 2/2.</text>
</comment>
<dbReference type="AlphaFoldDB" id="A0A4R6AF97"/>
<dbReference type="SUPFAM" id="SSF56281">
    <property type="entry name" value="Metallo-hydrolase/oxidoreductase"/>
    <property type="match status" value="1"/>
</dbReference>
<dbReference type="SMART" id="SM00849">
    <property type="entry name" value="Lactamase_B"/>
    <property type="match status" value="1"/>
</dbReference>
<dbReference type="InterPro" id="IPR035680">
    <property type="entry name" value="Clx_II_MBL"/>
</dbReference>
<feature type="binding site" evidence="7">
    <location>
        <position position="113"/>
    </location>
    <ligand>
        <name>Zn(2+)</name>
        <dbReference type="ChEBI" id="CHEBI:29105"/>
        <label>1</label>
    </ligand>
</feature>
<dbReference type="InterPro" id="IPR001279">
    <property type="entry name" value="Metallo-B-lactamas"/>
</dbReference>